<protein>
    <submittedName>
        <fullName evidence="1">Uncharacterized protein</fullName>
    </submittedName>
</protein>
<proteinExistence type="predicted"/>
<dbReference type="AlphaFoldDB" id="X1TCR3"/>
<name>X1TCR3_9ZZZZ</name>
<dbReference type="InterPro" id="IPR010985">
    <property type="entry name" value="Ribbon_hlx_hlx"/>
</dbReference>
<dbReference type="GO" id="GO:0006355">
    <property type="term" value="P:regulation of DNA-templated transcription"/>
    <property type="evidence" value="ECO:0007669"/>
    <property type="project" value="InterPro"/>
</dbReference>
<dbReference type="SUPFAM" id="SSF47598">
    <property type="entry name" value="Ribbon-helix-helix"/>
    <property type="match status" value="1"/>
</dbReference>
<dbReference type="EMBL" id="BARW01031375">
    <property type="protein sequence ID" value="GAJ03029.1"/>
    <property type="molecule type" value="Genomic_DNA"/>
</dbReference>
<sequence>MEEKTKCIWIPNALHNILKHRATDNHSTIEKELIKILKPELQKDKSTELLKREKINDNT</sequence>
<gene>
    <name evidence="1" type="ORF">S12H4_49921</name>
</gene>
<organism evidence="1">
    <name type="scientific">marine sediment metagenome</name>
    <dbReference type="NCBI Taxonomy" id="412755"/>
    <lineage>
        <taxon>unclassified sequences</taxon>
        <taxon>metagenomes</taxon>
        <taxon>ecological metagenomes</taxon>
    </lineage>
</organism>
<evidence type="ECO:0000313" key="1">
    <source>
        <dbReference type="EMBL" id="GAJ03029.1"/>
    </source>
</evidence>
<accession>X1TCR3</accession>
<comment type="caution">
    <text evidence="1">The sequence shown here is derived from an EMBL/GenBank/DDBJ whole genome shotgun (WGS) entry which is preliminary data.</text>
</comment>
<reference evidence="1" key="1">
    <citation type="journal article" date="2014" name="Front. Microbiol.">
        <title>High frequency of phylogenetically diverse reductive dehalogenase-homologous genes in deep subseafloor sedimentary metagenomes.</title>
        <authorList>
            <person name="Kawai M."/>
            <person name="Futagami T."/>
            <person name="Toyoda A."/>
            <person name="Takaki Y."/>
            <person name="Nishi S."/>
            <person name="Hori S."/>
            <person name="Arai W."/>
            <person name="Tsubouchi T."/>
            <person name="Morono Y."/>
            <person name="Uchiyama I."/>
            <person name="Ito T."/>
            <person name="Fujiyama A."/>
            <person name="Inagaki F."/>
            <person name="Takami H."/>
        </authorList>
    </citation>
    <scope>NUCLEOTIDE SEQUENCE</scope>
    <source>
        <strain evidence="1">Expedition CK06-06</strain>
    </source>
</reference>